<dbReference type="EMBL" id="AVOT02055568">
    <property type="protein sequence ID" value="MBW0550087.1"/>
    <property type="molecule type" value="Genomic_DNA"/>
</dbReference>
<evidence type="ECO:0000313" key="1">
    <source>
        <dbReference type="EMBL" id="MBW0550087.1"/>
    </source>
</evidence>
<dbReference type="Gene3D" id="3.30.420.10">
    <property type="entry name" value="Ribonuclease H-like superfamily/Ribonuclease H"/>
    <property type="match status" value="1"/>
</dbReference>
<evidence type="ECO:0008006" key="3">
    <source>
        <dbReference type="Google" id="ProtNLM"/>
    </source>
</evidence>
<reference evidence="1" key="1">
    <citation type="submission" date="2021-03" db="EMBL/GenBank/DDBJ databases">
        <title>Draft genome sequence of rust myrtle Austropuccinia psidii MF-1, a brazilian biotype.</title>
        <authorList>
            <person name="Quecine M.C."/>
            <person name="Pachon D.M.R."/>
            <person name="Bonatelli M.L."/>
            <person name="Correr F.H."/>
            <person name="Franceschini L.M."/>
            <person name="Leite T.F."/>
            <person name="Margarido G.R.A."/>
            <person name="Almeida C.A."/>
            <person name="Ferrarezi J.A."/>
            <person name="Labate C.A."/>
        </authorList>
    </citation>
    <scope>NUCLEOTIDE SEQUENCE</scope>
    <source>
        <strain evidence="1">MF-1</strain>
    </source>
</reference>
<name>A0A9Q3P728_9BASI</name>
<dbReference type="AlphaFoldDB" id="A0A9Q3P728"/>
<gene>
    <name evidence="1" type="ORF">O181_089802</name>
</gene>
<accession>A0A9Q3P728</accession>
<dbReference type="Proteomes" id="UP000765509">
    <property type="component" value="Unassembled WGS sequence"/>
</dbReference>
<organism evidence="1 2">
    <name type="scientific">Austropuccinia psidii MF-1</name>
    <dbReference type="NCBI Taxonomy" id="1389203"/>
    <lineage>
        <taxon>Eukaryota</taxon>
        <taxon>Fungi</taxon>
        <taxon>Dikarya</taxon>
        <taxon>Basidiomycota</taxon>
        <taxon>Pucciniomycotina</taxon>
        <taxon>Pucciniomycetes</taxon>
        <taxon>Pucciniales</taxon>
        <taxon>Sphaerophragmiaceae</taxon>
        <taxon>Austropuccinia</taxon>
    </lineage>
</organism>
<evidence type="ECO:0000313" key="2">
    <source>
        <dbReference type="Proteomes" id="UP000765509"/>
    </source>
</evidence>
<protein>
    <recommendedName>
        <fullName evidence="3">Integrase catalytic domain-containing protein</fullName>
    </recommendedName>
</protein>
<sequence length="128" mass="14960">SYGDGTYIFRKRLTVEDILRRFCAYGIEYTDHEGYTHYWVTLLPAVKLDYNTSQHSTTGRTPALVEKGWNPLLPVDHLKKSLLTIHPTAKYFHETWKKACHTAANCIAVAKEYNKLRWDKSHMEPDFK</sequence>
<dbReference type="GO" id="GO:0003676">
    <property type="term" value="F:nucleic acid binding"/>
    <property type="evidence" value="ECO:0007669"/>
    <property type="project" value="InterPro"/>
</dbReference>
<comment type="caution">
    <text evidence="1">The sequence shown here is derived from an EMBL/GenBank/DDBJ whole genome shotgun (WGS) entry which is preliminary data.</text>
</comment>
<dbReference type="OrthoDB" id="4360000at2759"/>
<feature type="non-terminal residue" evidence="1">
    <location>
        <position position="1"/>
    </location>
</feature>
<dbReference type="InterPro" id="IPR036397">
    <property type="entry name" value="RNaseH_sf"/>
</dbReference>
<keyword evidence="2" id="KW-1185">Reference proteome</keyword>
<proteinExistence type="predicted"/>